<dbReference type="Proteomes" id="UP001293254">
    <property type="component" value="Unassembled WGS sequence"/>
</dbReference>
<evidence type="ECO:0000313" key="3">
    <source>
        <dbReference type="EMBL" id="KAK4434873.1"/>
    </source>
</evidence>
<dbReference type="InterPro" id="IPR029480">
    <property type="entry name" value="Transpos_assoc"/>
</dbReference>
<accession>A0AAE1YRU1</accession>
<dbReference type="AlphaFoldDB" id="A0AAE1YRU1"/>
<organism evidence="3 4">
    <name type="scientific">Sesamum alatum</name>
    <dbReference type="NCBI Taxonomy" id="300844"/>
    <lineage>
        <taxon>Eukaryota</taxon>
        <taxon>Viridiplantae</taxon>
        <taxon>Streptophyta</taxon>
        <taxon>Embryophyta</taxon>
        <taxon>Tracheophyta</taxon>
        <taxon>Spermatophyta</taxon>
        <taxon>Magnoliopsida</taxon>
        <taxon>eudicotyledons</taxon>
        <taxon>Gunneridae</taxon>
        <taxon>Pentapetalae</taxon>
        <taxon>asterids</taxon>
        <taxon>lamiids</taxon>
        <taxon>Lamiales</taxon>
        <taxon>Pedaliaceae</taxon>
        <taxon>Sesamum</taxon>
    </lineage>
</organism>
<proteinExistence type="predicted"/>
<keyword evidence="4" id="KW-1185">Reference proteome</keyword>
<evidence type="ECO:0000259" key="2">
    <source>
        <dbReference type="Pfam" id="PF13963"/>
    </source>
</evidence>
<feature type="region of interest" description="Disordered" evidence="1">
    <location>
        <begin position="84"/>
        <end position="119"/>
    </location>
</feature>
<dbReference type="Pfam" id="PF13963">
    <property type="entry name" value="Transpos_assoc"/>
    <property type="match status" value="1"/>
</dbReference>
<reference evidence="3" key="1">
    <citation type="submission" date="2020-06" db="EMBL/GenBank/DDBJ databases">
        <authorList>
            <person name="Li T."/>
            <person name="Hu X."/>
            <person name="Zhang T."/>
            <person name="Song X."/>
            <person name="Zhang H."/>
            <person name="Dai N."/>
            <person name="Sheng W."/>
            <person name="Hou X."/>
            <person name="Wei L."/>
        </authorList>
    </citation>
    <scope>NUCLEOTIDE SEQUENCE</scope>
    <source>
        <strain evidence="3">3651</strain>
        <tissue evidence="3">Leaf</tissue>
    </source>
</reference>
<feature type="domain" description="Transposase-associated" evidence="2">
    <location>
        <begin position="8"/>
        <end position="81"/>
    </location>
</feature>
<dbReference type="EMBL" id="JACGWO010000002">
    <property type="protein sequence ID" value="KAK4434873.1"/>
    <property type="molecule type" value="Genomic_DNA"/>
</dbReference>
<feature type="compositionally biased region" description="Acidic residues" evidence="1">
    <location>
        <begin position="84"/>
        <end position="106"/>
    </location>
</feature>
<protein>
    <recommendedName>
        <fullName evidence="2">Transposase-associated domain-containing protein</fullName>
    </recommendedName>
</protein>
<reference evidence="3" key="2">
    <citation type="journal article" date="2024" name="Plant">
        <title>Genomic evolution and insights into agronomic trait innovations of Sesamum species.</title>
        <authorList>
            <person name="Miao H."/>
            <person name="Wang L."/>
            <person name="Qu L."/>
            <person name="Liu H."/>
            <person name="Sun Y."/>
            <person name="Le M."/>
            <person name="Wang Q."/>
            <person name="Wei S."/>
            <person name="Zheng Y."/>
            <person name="Lin W."/>
            <person name="Duan Y."/>
            <person name="Cao H."/>
            <person name="Xiong S."/>
            <person name="Wang X."/>
            <person name="Wei L."/>
            <person name="Li C."/>
            <person name="Ma Q."/>
            <person name="Ju M."/>
            <person name="Zhao R."/>
            <person name="Li G."/>
            <person name="Mu C."/>
            <person name="Tian Q."/>
            <person name="Mei H."/>
            <person name="Zhang T."/>
            <person name="Gao T."/>
            <person name="Zhang H."/>
        </authorList>
    </citation>
    <scope>NUCLEOTIDE SEQUENCE</scope>
    <source>
        <strain evidence="3">3651</strain>
    </source>
</reference>
<name>A0AAE1YRU1_9LAMI</name>
<comment type="caution">
    <text evidence="3">The sequence shown here is derived from an EMBL/GenBank/DDBJ whole genome shotgun (WGS) entry which is preliminary data.</text>
</comment>
<sequence length="119" mass="14045">MQDFDMAKSWMTLQDGTLLEYEDGVQLFLNFAYSSTEPWEKIRCPCKICNNVYYQNTDDVEADLLQYEILHNYVTCVLHGEELDESENDFDLDEEKEDEEEEEEGNDYLGFDELQNGNK</sequence>
<evidence type="ECO:0000256" key="1">
    <source>
        <dbReference type="SAM" id="MobiDB-lite"/>
    </source>
</evidence>
<evidence type="ECO:0000313" key="4">
    <source>
        <dbReference type="Proteomes" id="UP001293254"/>
    </source>
</evidence>
<gene>
    <name evidence="3" type="ORF">Salat_0650200</name>
</gene>